<dbReference type="EMBL" id="JACHXJ010000005">
    <property type="protein sequence ID" value="MBB3130672.1"/>
    <property type="molecule type" value="Genomic_DNA"/>
</dbReference>
<dbReference type="RefSeq" id="WP_183584776.1">
    <property type="nucleotide sequence ID" value="NZ_JACHXJ010000005.1"/>
</dbReference>
<gene>
    <name evidence="1" type="ORF">FHS19_005391</name>
</gene>
<accession>A0A839TVD1</accession>
<organism evidence="1 2">
    <name type="scientific">Paenibacillus rhizosphaerae</name>
    <dbReference type="NCBI Taxonomy" id="297318"/>
    <lineage>
        <taxon>Bacteria</taxon>
        <taxon>Bacillati</taxon>
        <taxon>Bacillota</taxon>
        <taxon>Bacilli</taxon>
        <taxon>Bacillales</taxon>
        <taxon>Paenibacillaceae</taxon>
        <taxon>Paenibacillus</taxon>
    </lineage>
</organism>
<evidence type="ECO:0000313" key="2">
    <source>
        <dbReference type="Proteomes" id="UP000517523"/>
    </source>
</evidence>
<sequence length="67" mass="8040">MTVGHDYSFYSLGGPLRDNLVMLDVEGFDQERVHFGWIWQETRKRPAYRYFIDRIKHESRFGGWGSQ</sequence>
<comment type="caution">
    <text evidence="1">The sequence shown here is derived from an EMBL/GenBank/DDBJ whole genome shotgun (WGS) entry which is preliminary data.</text>
</comment>
<dbReference type="AlphaFoldDB" id="A0A839TVD1"/>
<evidence type="ECO:0000313" key="1">
    <source>
        <dbReference type="EMBL" id="MBB3130672.1"/>
    </source>
</evidence>
<proteinExistence type="predicted"/>
<reference evidence="1 2" key="1">
    <citation type="submission" date="2020-08" db="EMBL/GenBank/DDBJ databases">
        <title>Genomic Encyclopedia of Type Strains, Phase III (KMG-III): the genomes of soil and plant-associated and newly described type strains.</title>
        <authorList>
            <person name="Whitman W."/>
        </authorList>
    </citation>
    <scope>NUCLEOTIDE SEQUENCE [LARGE SCALE GENOMIC DNA]</scope>
    <source>
        <strain evidence="1 2">CECT 5831</strain>
    </source>
</reference>
<name>A0A839TVD1_9BACL</name>
<dbReference type="Proteomes" id="UP000517523">
    <property type="component" value="Unassembled WGS sequence"/>
</dbReference>
<protein>
    <submittedName>
        <fullName evidence="1">Uncharacterized protein</fullName>
    </submittedName>
</protein>